<evidence type="ECO:0000313" key="2">
    <source>
        <dbReference type="EMBL" id="CAL6049547.1"/>
    </source>
</evidence>
<dbReference type="AlphaFoldDB" id="A0AA86NXV0"/>
<comment type="caution">
    <text evidence="1">The sequence shown here is derived from an EMBL/GenBank/DDBJ whole genome shotgun (WGS) entry which is preliminary data.</text>
</comment>
<keyword evidence="3" id="KW-1185">Reference proteome</keyword>
<dbReference type="InterPro" id="IPR032675">
    <property type="entry name" value="LRR_dom_sf"/>
</dbReference>
<dbReference type="EMBL" id="CAXDID020000180">
    <property type="protein sequence ID" value="CAL6049547.1"/>
    <property type="molecule type" value="Genomic_DNA"/>
</dbReference>
<gene>
    <name evidence="1" type="ORF">HINF_LOCUS15336</name>
    <name evidence="2" type="ORF">HINF_LOCUS43401</name>
</gene>
<dbReference type="Proteomes" id="UP001642409">
    <property type="component" value="Unassembled WGS sequence"/>
</dbReference>
<dbReference type="SUPFAM" id="SSF52058">
    <property type="entry name" value="L domain-like"/>
    <property type="match status" value="1"/>
</dbReference>
<dbReference type="EMBL" id="CATOUU010000384">
    <property type="protein sequence ID" value="CAI9927691.1"/>
    <property type="molecule type" value="Genomic_DNA"/>
</dbReference>
<reference evidence="2 3" key="2">
    <citation type="submission" date="2024-07" db="EMBL/GenBank/DDBJ databases">
        <authorList>
            <person name="Akdeniz Z."/>
        </authorList>
    </citation>
    <scope>NUCLEOTIDE SEQUENCE [LARGE SCALE GENOMIC DNA]</scope>
</reference>
<dbReference type="Gene3D" id="3.80.10.10">
    <property type="entry name" value="Ribonuclease Inhibitor"/>
    <property type="match status" value="1"/>
</dbReference>
<accession>A0AA86NXV0</accession>
<proteinExistence type="predicted"/>
<reference evidence="1" key="1">
    <citation type="submission" date="2023-06" db="EMBL/GenBank/DDBJ databases">
        <authorList>
            <person name="Kurt Z."/>
        </authorList>
    </citation>
    <scope>NUCLEOTIDE SEQUENCE</scope>
</reference>
<evidence type="ECO:0000313" key="3">
    <source>
        <dbReference type="Proteomes" id="UP001642409"/>
    </source>
</evidence>
<sequence>MEWLVVNYSECICRQRVPSEQDYQNYIQDVNLNVNVAQLKSNFAAQVSKSAQLIQEYVVKYESEMKAKYQNNIDFDDDDGYGPNLSISSDPSVRDLKFVEEWGVTDLYLSGCPNARNFPRNLKCLRHYNVNLKSVKFAERLTNLQWMRLYIGNEIVNVNGLRALTNLKYLDMDGQRMNDLSAIDYLKAKGCFGEVLCLNSLQKPSQQEIDEARLW</sequence>
<protein>
    <submittedName>
        <fullName evidence="1">Leucine-rich repeat domain superfamily</fullName>
    </submittedName>
    <submittedName>
        <fullName evidence="2">Leucine-rich_repeat domain superfamily</fullName>
    </submittedName>
</protein>
<evidence type="ECO:0000313" key="1">
    <source>
        <dbReference type="EMBL" id="CAI9927691.1"/>
    </source>
</evidence>
<organism evidence="1">
    <name type="scientific">Hexamita inflata</name>
    <dbReference type="NCBI Taxonomy" id="28002"/>
    <lineage>
        <taxon>Eukaryota</taxon>
        <taxon>Metamonada</taxon>
        <taxon>Diplomonadida</taxon>
        <taxon>Hexamitidae</taxon>
        <taxon>Hexamitinae</taxon>
        <taxon>Hexamita</taxon>
    </lineage>
</organism>
<name>A0AA86NXV0_9EUKA</name>